<dbReference type="EMBL" id="JBBLXS010000231">
    <property type="protein sequence ID" value="MEK0186564.1"/>
    <property type="molecule type" value="Genomic_DNA"/>
</dbReference>
<feature type="region of interest" description="Disordered" evidence="1">
    <location>
        <begin position="58"/>
        <end position="143"/>
    </location>
</feature>
<protein>
    <submittedName>
        <fullName evidence="2">Uncharacterized protein</fullName>
    </submittedName>
</protein>
<reference evidence="2 3" key="1">
    <citation type="journal article" date="2020" name="Harmful Algae">
        <title>Molecular and morphological characterization of a novel dihydroanatoxin-a producing Microcoleus species (cyanobacteria) from the Russian River, California, USA.</title>
        <authorList>
            <person name="Conklin K.Y."/>
            <person name="Stancheva R."/>
            <person name="Otten T.G."/>
            <person name="Fadness R."/>
            <person name="Boyer G.L."/>
            <person name="Read B."/>
            <person name="Zhang X."/>
            <person name="Sheath R.G."/>
        </authorList>
    </citation>
    <scope>NUCLEOTIDE SEQUENCE [LARGE SCALE GENOMIC DNA]</scope>
    <source>
        <strain evidence="2 3">PTRS2</strain>
    </source>
</reference>
<comment type="caution">
    <text evidence="2">The sequence shown here is derived from an EMBL/GenBank/DDBJ whole genome shotgun (WGS) entry which is preliminary data.</text>
</comment>
<dbReference type="Proteomes" id="UP001384579">
    <property type="component" value="Unassembled WGS sequence"/>
</dbReference>
<organism evidence="2 3">
    <name type="scientific">Microcoleus anatoxicus PTRS2</name>
    <dbReference type="NCBI Taxonomy" id="2705321"/>
    <lineage>
        <taxon>Bacteria</taxon>
        <taxon>Bacillati</taxon>
        <taxon>Cyanobacteriota</taxon>
        <taxon>Cyanophyceae</taxon>
        <taxon>Oscillatoriophycideae</taxon>
        <taxon>Oscillatoriales</taxon>
        <taxon>Microcoleaceae</taxon>
        <taxon>Microcoleus</taxon>
        <taxon>Microcoleus anatoxicus</taxon>
    </lineage>
</organism>
<dbReference type="RefSeq" id="WP_340522634.1">
    <property type="nucleotide sequence ID" value="NZ_JBBLXS010000231.1"/>
</dbReference>
<evidence type="ECO:0000313" key="2">
    <source>
        <dbReference type="EMBL" id="MEK0186564.1"/>
    </source>
</evidence>
<accession>A0ABU8YQ62</accession>
<feature type="compositionally biased region" description="Basic and acidic residues" evidence="1">
    <location>
        <begin position="68"/>
        <end position="88"/>
    </location>
</feature>
<sequence length="143" mass="15265">MFGFIKNFFGAIFGFIGGLLGFKKSEYFLDLGNSDGKESAKVELAAAKQPEPVVAVPAVAKPSAAKSEPAKKPKTETAKKPQPEKEPVKVATAAATNGKVPSSSEPTQTFAPNNLMPIPNTSRRTPGPSMNNFREMARQVKTK</sequence>
<proteinExistence type="predicted"/>
<feature type="compositionally biased region" description="Polar residues" evidence="1">
    <location>
        <begin position="99"/>
        <end position="112"/>
    </location>
</feature>
<evidence type="ECO:0000313" key="3">
    <source>
        <dbReference type="Proteomes" id="UP001384579"/>
    </source>
</evidence>
<name>A0ABU8YQ62_9CYAN</name>
<keyword evidence="3" id="KW-1185">Reference proteome</keyword>
<evidence type="ECO:0000256" key="1">
    <source>
        <dbReference type="SAM" id="MobiDB-lite"/>
    </source>
</evidence>
<feature type="compositionally biased region" description="Polar residues" evidence="1">
    <location>
        <begin position="119"/>
        <end position="132"/>
    </location>
</feature>
<feature type="compositionally biased region" description="Low complexity" evidence="1">
    <location>
        <begin position="58"/>
        <end position="67"/>
    </location>
</feature>
<gene>
    <name evidence="2" type="ORF">WMG39_17155</name>
</gene>